<dbReference type="InterPro" id="IPR027417">
    <property type="entry name" value="P-loop_NTPase"/>
</dbReference>
<keyword evidence="1" id="KW-0862">Zinc</keyword>
<feature type="region of interest" description="Disordered" evidence="2">
    <location>
        <begin position="282"/>
        <end position="345"/>
    </location>
</feature>
<feature type="domain" description="Helicase C-terminal" evidence="4">
    <location>
        <begin position="787"/>
        <end position="932"/>
    </location>
</feature>
<gene>
    <name evidence="5" type="ORF">QRD43_19835</name>
</gene>
<feature type="region of interest" description="Disordered" evidence="2">
    <location>
        <begin position="116"/>
        <end position="263"/>
    </location>
</feature>
<sequence>MATSKTPRRKAAPDAAPETAAPAPVKKPAAKTAPKTAPKTAAPTAAKVAAKTATKTAPKTATKAATKAPAKAATKAPAQAPVKAAAKAAAVAPAKTAAKKTATSAKTAPAAKKAAVAVDAPEASTPAKVAKASARTSAKTSAKKAPVKTAAARKVTAKPVKPELPVVEPEASAARKPAKKGAAQNAGDAVTPVATPAPRSRAAAPKAKAADPVAAAAKPARKRKAADVTVEPVAAKPARKATAQPVDTPAAPAGKTRKTATPAVAAPVAALVAEVAAAFEQPAPEAGSRRGRKAAAPVAVPDAPPARKSRAAKPVAVAEAPQAPDAERLADVPAPVTRPQGPDWRWHKTQPGLFGSYAIQSAGGETLATLDLQGSALGRYRCSCAEFQDSEAGDCAHSHWLIAQLAGARAGQAERLAAGPDTPYSELTLSAGWERRLVWRLGQGASPALRALAEDWADEEGRFIAPLEGQVLPALLQAAAEEGHELRVAPDVWQQLALSADAGDRVERLAQRFEEGLASPALHALVKTALPELQWEAALFAVCAGRALLADESPLPQRASAVVAARLWQTGFDVGTVAIVAPAELQAAWRDEAQRLLGAWPADWTLTTPGALDVARGCELLIVDAIETLGEALPSLQAIGAPQLILLAQQELLGTALLAPLVAWLDEARRGPYAALRRLGAEAGKRQQREVLEAVMLARRRRDLAQGLPASLAAQLSTTLLHIAAQDAPGVQLDAADVQAVTRLHQRWSRLGSLSAGEQLQLQQALLRLRHGEGAQAERRGEARAAALVRLLPELVPARAERVVVFAQQDAALRPLALALQDLGLPLANLRQHQSAEVRALELQAWAEGEASVLLATDAACAGLELRQEGSVLVHADVSWNPALMRERQARVAIDGGEVPAWVLVLESALDAAVLAAHGEADALPSAVQDGEAGAIPFLAGTDLQAFMEALGRALAALPGA</sequence>
<dbReference type="InterPro" id="IPR001650">
    <property type="entry name" value="Helicase_C-like"/>
</dbReference>
<accession>A0ABT7LMR4</accession>
<dbReference type="Gene3D" id="3.40.50.300">
    <property type="entry name" value="P-loop containing nucleotide triphosphate hydrolases"/>
    <property type="match status" value="1"/>
</dbReference>
<dbReference type="Proteomes" id="UP001238603">
    <property type="component" value="Unassembled WGS sequence"/>
</dbReference>
<keyword evidence="6" id="KW-1185">Reference proteome</keyword>
<feature type="compositionally biased region" description="Low complexity" evidence="2">
    <location>
        <begin position="116"/>
        <end position="140"/>
    </location>
</feature>
<evidence type="ECO:0000313" key="5">
    <source>
        <dbReference type="EMBL" id="MDL5034161.1"/>
    </source>
</evidence>
<evidence type="ECO:0000259" key="3">
    <source>
        <dbReference type="PROSITE" id="PS50966"/>
    </source>
</evidence>
<dbReference type="InterPro" id="IPR007527">
    <property type="entry name" value="Znf_SWIM"/>
</dbReference>
<dbReference type="Pfam" id="PF00271">
    <property type="entry name" value="Helicase_C"/>
    <property type="match status" value="1"/>
</dbReference>
<feature type="compositionally biased region" description="Basic residues" evidence="2">
    <location>
        <begin position="1"/>
        <end position="10"/>
    </location>
</feature>
<feature type="compositionally biased region" description="Low complexity" evidence="2">
    <location>
        <begin position="147"/>
        <end position="170"/>
    </location>
</feature>
<feature type="region of interest" description="Disordered" evidence="2">
    <location>
        <begin position="1"/>
        <end position="83"/>
    </location>
</feature>
<evidence type="ECO:0000259" key="4">
    <source>
        <dbReference type="PROSITE" id="PS51194"/>
    </source>
</evidence>
<keyword evidence="1" id="KW-0479">Metal-binding</keyword>
<reference evidence="5 6" key="1">
    <citation type="submission" date="2023-06" db="EMBL/GenBank/DDBJ databases">
        <title>Pelomonas sp. APW6 16S ribosomal RNA gene genome sequencing and assembly.</title>
        <authorList>
            <person name="Woo H."/>
        </authorList>
    </citation>
    <scope>NUCLEOTIDE SEQUENCE [LARGE SCALE GENOMIC DNA]</scope>
    <source>
        <strain evidence="5 6">APW6</strain>
    </source>
</reference>
<dbReference type="PROSITE" id="PS50966">
    <property type="entry name" value="ZF_SWIM"/>
    <property type="match status" value="1"/>
</dbReference>
<comment type="caution">
    <text evidence="5">The sequence shown here is derived from an EMBL/GenBank/DDBJ whole genome shotgun (WGS) entry which is preliminary data.</text>
</comment>
<dbReference type="SUPFAM" id="SSF52540">
    <property type="entry name" value="P-loop containing nucleoside triphosphate hydrolases"/>
    <property type="match status" value="1"/>
</dbReference>
<feature type="compositionally biased region" description="Low complexity" evidence="2">
    <location>
        <begin position="194"/>
        <end position="218"/>
    </location>
</feature>
<dbReference type="PROSITE" id="PS51194">
    <property type="entry name" value="HELICASE_CTER"/>
    <property type="match status" value="1"/>
</dbReference>
<feature type="compositionally biased region" description="Low complexity" evidence="2">
    <location>
        <begin position="13"/>
        <end position="83"/>
    </location>
</feature>
<evidence type="ECO:0008006" key="7">
    <source>
        <dbReference type="Google" id="ProtNLM"/>
    </source>
</evidence>
<evidence type="ECO:0000256" key="1">
    <source>
        <dbReference type="PROSITE-ProRule" id="PRU00325"/>
    </source>
</evidence>
<dbReference type="EMBL" id="JASVDS010000007">
    <property type="protein sequence ID" value="MDL5034161.1"/>
    <property type="molecule type" value="Genomic_DNA"/>
</dbReference>
<feature type="domain" description="SWIM-type" evidence="3">
    <location>
        <begin position="366"/>
        <end position="406"/>
    </location>
</feature>
<name>A0ABT7LMR4_9BURK</name>
<evidence type="ECO:0000256" key="2">
    <source>
        <dbReference type="SAM" id="MobiDB-lite"/>
    </source>
</evidence>
<keyword evidence="1" id="KW-0863">Zinc-finger</keyword>
<protein>
    <recommendedName>
        <fullName evidence="7">SWIM-type domain-containing protein</fullName>
    </recommendedName>
</protein>
<proteinExistence type="predicted"/>
<organism evidence="5 6">
    <name type="scientific">Roseateles subflavus</name>
    <dbReference type="NCBI Taxonomy" id="3053353"/>
    <lineage>
        <taxon>Bacteria</taxon>
        <taxon>Pseudomonadati</taxon>
        <taxon>Pseudomonadota</taxon>
        <taxon>Betaproteobacteria</taxon>
        <taxon>Burkholderiales</taxon>
        <taxon>Sphaerotilaceae</taxon>
        <taxon>Roseateles</taxon>
    </lineage>
</organism>
<dbReference type="RefSeq" id="WP_285984237.1">
    <property type="nucleotide sequence ID" value="NZ_JASVDS010000007.1"/>
</dbReference>
<evidence type="ECO:0000313" key="6">
    <source>
        <dbReference type="Proteomes" id="UP001238603"/>
    </source>
</evidence>